<accession>A0A7Z0GNJ6</accession>
<evidence type="ECO:0000256" key="2">
    <source>
        <dbReference type="ARBA" id="ARBA00023235"/>
    </source>
</evidence>
<dbReference type="AlphaFoldDB" id="A0A7Z0GNJ6"/>
<protein>
    <submittedName>
        <fullName evidence="3">Aspartate racemase</fullName>
        <ecNumber evidence="3">5.1.1.13</ecNumber>
    </submittedName>
</protein>
<dbReference type="Proteomes" id="UP000535437">
    <property type="component" value="Unassembled WGS sequence"/>
</dbReference>
<dbReference type="PANTHER" id="PTHR21198">
    <property type="entry name" value="GLUTAMATE RACEMASE"/>
    <property type="match status" value="1"/>
</dbReference>
<dbReference type="InterPro" id="IPR033134">
    <property type="entry name" value="Asp/Glu_racemase_AS_2"/>
</dbReference>
<dbReference type="EMBL" id="JACCFY010000001">
    <property type="protein sequence ID" value="NYJ78376.1"/>
    <property type="molecule type" value="Genomic_DNA"/>
</dbReference>
<comment type="similarity">
    <text evidence="1">Belongs to the aspartate/glutamate racemases family.</text>
</comment>
<dbReference type="RefSeq" id="WP_179541724.1">
    <property type="nucleotide sequence ID" value="NZ_BAAALL010000006.1"/>
</dbReference>
<dbReference type="Pfam" id="PF01177">
    <property type="entry name" value="Asp_Glu_race"/>
    <property type="match status" value="1"/>
</dbReference>
<dbReference type="InterPro" id="IPR004380">
    <property type="entry name" value="Asp_race"/>
</dbReference>
<gene>
    <name evidence="3" type="ORF">HNR09_001787</name>
</gene>
<dbReference type="PROSITE" id="PS00924">
    <property type="entry name" value="ASP_GLU_RACEMASE_2"/>
    <property type="match status" value="1"/>
</dbReference>
<sequence length="252" mass="26131">MHRIGLLGGMSWHSTEQYYRRINTAVAHAKGGHSSAPLLIDSADFAEIRAFQIAEDWPAAGEALADSARRLVAGGAEALAIATNLMHKVAPAVEAAVEVPLLHIGDAIADQAHRQGATTLGVLGTAPTMLDTFYRARLEAHGIDVLVPDPDTCALLHRRIFSELTLGTFTDSTRVEFAAAMGDLRERGADAVVLGCTEIGILVPPASAPVPALDSVDAHVAALTRFCLHSDLPLGPGPLSGTASGVPASAAG</sequence>
<comment type="caution">
    <text evidence="3">The sequence shown here is derived from an EMBL/GenBank/DDBJ whole genome shotgun (WGS) entry which is preliminary data.</text>
</comment>
<dbReference type="InterPro" id="IPR001920">
    <property type="entry name" value="Asp/Glu_race"/>
</dbReference>
<organism evidence="3 4">
    <name type="scientific">Nesterenkonia xinjiangensis</name>
    <dbReference type="NCBI Taxonomy" id="225327"/>
    <lineage>
        <taxon>Bacteria</taxon>
        <taxon>Bacillati</taxon>
        <taxon>Actinomycetota</taxon>
        <taxon>Actinomycetes</taxon>
        <taxon>Micrococcales</taxon>
        <taxon>Micrococcaceae</taxon>
        <taxon>Nesterenkonia</taxon>
    </lineage>
</organism>
<dbReference type="Gene3D" id="3.40.50.1860">
    <property type="match status" value="2"/>
</dbReference>
<dbReference type="NCBIfam" id="TIGR00035">
    <property type="entry name" value="asp_race"/>
    <property type="match status" value="1"/>
</dbReference>
<keyword evidence="2 3" id="KW-0413">Isomerase</keyword>
<proteinExistence type="inferred from homology"/>
<evidence type="ECO:0000256" key="1">
    <source>
        <dbReference type="ARBA" id="ARBA00007847"/>
    </source>
</evidence>
<reference evidence="3 4" key="1">
    <citation type="submission" date="2020-07" db="EMBL/GenBank/DDBJ databases">
        <title>Sequencing the genomes of 1000 actinobacteria strains.</title>
        <authorList>
            <person name="Klenk H.-P."/>
        </authorList>
    </citation>
    <scope>NUCLEOTIDE SEQUENCE [LARGE SCALE GENOMIC DNA]</scope>
    <source>
        <strain evidence="3 4">DSM 15475</strain>
    </source>
</reference>
<keyword evidence="4" id="KW-1185">Reference proteome</keyword>
<dbReference type="SUPFAM" id="SSF53681">
    <property type="entry name" value="Aspartate/glutamate racemase"/>
    <property type="match status" value="2"/>
</dbReference>
<dbReference type="InterPro" id="IPR015942">
    <property type="entry name" value="Asp/Glu/hydantoin_racemase"/>
</dbReference>
<dbReference type="EC" id="5.1.1.13" evidence="3"/>
<dbReference type="GO" id="GO:0047689">
    <property type="term" value="F:aspartate racemase activity"/>
    <property type="evidence" value="ECO:0007669"/>
    <property type="project" value="UniProtKB-EC"/>
</dbReference>
<dbReference type="PANTHER" id="PTHR21198:SF7">
    <property type="entry name" value="ASPARTATE-GLUTAMATE RACEMASE FAMILY"/>
    <property type="match status" value="1"/>
</dbReference>
<name>A0A7Z0GNJ6_9MICC</name>
<evidence type="ECO:0000313" key="3">
    <source>
        <dbReference type="EMBL" id="NYJ78376.1"/>
    </source>
</evidence>
<evidence type="ECO:0000313" key="4">
    <source>
        <dbReference type="Proteomes" id="UP000535437"/>
    </source>
</evidence>